<proteinExistence type="predicted"/>
<sequence>METPLFKLSQEKQTWGGCSKYKIIRINWQLADAPVSV</sequence>
<dbReference type="Proteomes" id="UP000661112">
    <property type="component" value="Unassembled WGS sequence"/>
</dbReference>
<keyword evidence="2" id="KW-1185">Reference proteome</keyword>
<organism evidence="1 2">
    <name type="scientific">Anabaena azotica FACHB-119</name>
    <dbReference type="NCBI Taxonomy" id="947527"/>
    <lineage>
        <taxon>Bacteria</taxon>
        <taxon>Bacillati</taxon>
        <taxon>Cyanobacteriota</taxon>
        <taxon>Cyanophyceae</taxon>
        <taxon>Nostocales</taxon>
        <taxon>Nostocaceae</taxon>
        <taxon>Anabaena</taxon>
        <taxon>Anabaena azotica</taxon>
    </lineage>
</organism>
<gene>
    <name evidence="1" type="ORF">H6G83_32355</name>
</gene>
<protein>
    <submittedName>
        <fullName evidence="1">DUF45 domain-containing protein</fullName>
    </submittedName>
</protein>
<reference evidence="1 2" key="1">
    <citation type="journal article" date="2020" name="ISME J.">
        <title>Comparative genomics reveals insights into cyanobacterial evolution and habitat adaptation.</title>
        <authorList>
            <person name="Chen M.Y."/>
            <person name="Teng W.K."/>
            <person name="Zhao L."/>
            <person name="Hu C.X."/>
            <person name="Zhou Y.K."/>
            <person name="Han B.P."/>
            <person name="Song L.R."/>
            <person name="Shu W.S."/>
        </authorList>
    </citation>
    <scope>NUCLEOTIDE SEQUENCE [LARGE SCALE GENOMIC DNA]</scope>
    <source>
        <strain evidence="1 2">FACHB-119</strain>
    </source>
</reference>
<name>A0ABR8DE80_9NOST</name>
<comment type="caution">
    <text evidence="1">The sequence shown here is derived from an EMBL/GenBank/DDBJ whole genome shotgun (WGS) entry which is preliminary data.</text>
</comment>
<accession>A0ABR8DE80</accession>
<dbReference type="EMBL" id="JACJSG010000075">
    <property type="protein sequence ID" value="MBD2505242.1"/>
    <property type="molecule type" value="Genomic_DNA"/>
</dbReference>
<evidence type="ECO:0000313" key="1">
    <source>
        <dbReference type="EMBL" id="MBD2505242.1"/>
    </source>
</evidence>
<evidence type="ECO:0000313" key="2">
    <source>
        <dbReference type="Proteomes" id="UP000661112"/>
    </source>
</evidence>